<dbReference type="GO" id="GO:0004177">
    <property type="term" value="F:aminopeptidase activity"/>
    <property type="evidence" value="ECO:0007669"/>
    <property type="project" value="UniProtKB-UniRule"/>
</dbReference>
<keyword evidence="16" id="KW-1185">Reference proteome</keyword>
<comment type="catalytic activity">
    <reaction evidence="1 11 13">
        <text>Release of N-terminal proline from a peptide.</text>
        <dbReference type="EC" id="3.4.11.5"/>
    </reaction>
</comment>
<comment type="similarity">
    <text evidence="3 11 13">Belongs to the peptidase S33 family.</text>
</comment>
<dbReference type="Gene3D" id="3.40.50.1820">
    <property type="entry name" value="alpha/beta hydrolase"/>
    <property type="match status" value="1"/>
</dbReference>
<evidence type="ECO:0000256" key="6">
    <source>
        <dbReference type="ARBA" id="ARBA00022438"/>
    </source>
</evidence>
<dbReference type="InterPro" id="IPR002410">
    <property type="entry name" value="Peptidase_S33"/>
</dbReference>
<feature type="active site" description="Proton donor" evidence="12">
    <location>
        <position position="302"/>
    </location>
</feature>
<accession>A0A6M0K7D7</accession>
<dbReference type="NCBIfam" id="TIGR01249">
    <property type="entry name" value="pro_imino_pep_1"/>
    <property type="match status" value="1"/>
</dbReference>
<feature type="active site" evidence="12">
    <location>
        <position position="274"/>
    </location>
</feature>
<comment type="subcellular location">
    <subcellularLocation>
        <location evidence="2 11">Cytoplasm</location>
    </subcellularLocation>
</comment>
<evidence type="ECO:0000256" key="11">
    <source>
        <dbReference type="PIRNR" id="PIRNR006431"/>
    </source>
</evidence>
<dbReference type="Proteomes" id="UP000483379">
    <property type="component" value="Unassembled WGS sequence"/>
</dbReference>
<sequence length="325" mass="35518">MTGLHPPIAPFRVHQVARDHGHRVYVEECGHPSGLPVVFLHGGPGSGCSPAHRRLFDPASYRVVLVDQRGSGRSTPLGETAANRTPDLVADLEAVREMLGIERWLLFGGSWGATLALAYARSHVDRVLGMVLRGVFLARATDLAWFFGAEGAARLFPEDWAAFSAHGESADWAALIETYDARMHGQDSAAAVLAAYRWSAWGERVVTWTGPQPLGPARLGPRGQVEGRRAGLLAKARIETHYARHRYFLDGDGVLGDLSELPSLPVTLVQGQRDLVCPLEGAWRLHQALPSSKLRVLADAGHLIWEPAMMEALMQETDALRRRLG</sequence>
<dbReference type="SUPFAM" id="SSF53474">
    <property type="entry name" value="alpha/beta-Hydrolases"/>
    <property type="match status" value="1"/>
</dbReference>
<feature type="domain" description="AB hydrolase-1" evidence="14">
    <location>
        <begin position="36"/>
        <end position="304"/>
    </location>
</feature>
<evidence type="ECO:0000256" key="12">
    <source>
        <dbReference type="PIRSR" id="PIRSR006431-1"/>
    </source>
</evidence>
<dbReference type="PANTHER" id="PTHR43722:SF1">
    <property type="entry name" value="PROLINE IMINOPEPTIDASE"/>
    <property type="match status" value="1"/>
</dbReference>
<keyword evidence="9 11" id="KW-0378">Hydrolase</keyword>
<reference evidence="15 16" key="1">
    <citation type="submission" date="2020-02" db="EMBL/GenBank/DDBJ databases">
        <title>Genome sequences of Thiorhodococcus mannitoliphagus and Thiorhodococcus minor, purple sulfur photosynthetic bacteria in the gammaproteobacterial family, Chromatiaceae.</title>
        <authorList>
            <person name="Aviles F.A."/>
            <person name="Meyer T.E."/>
            <person name="Kyndt J.A."/>
        </authorList>
    </citation>
    <scope>NUCLEOTIDE SEQUENCE [LARGE SCALE GENOMIC DNA]</scope>
    <source>
        <strain evidence="15 16">DSM 11518</strain>
    </source>
</reference>
<dbReference type="AlphaFoldDB" id="A0A6M0K7D7"/>
<dbReference type="GO" id="GO:0006508">
    <property type="term" value="P:proteolysis"/>
    <property type="evidence" value="ECO:0007669"/>
    <property type="project" value="UniProtKB-KW"/>
</dbReference>
<evidence type="ECO:0000256" key="1">
    <source>
        <dbReference type="ARBA" id="ARBA00001585"/>
    </source>
</evidence>
<keyword evidence="6 11" id="KW-0031">Aminopeptidase</keyword>
<dbReference type="PIRSF" id="PIRSF006431">
    <property type="entry name" value="Pept_S33"/>
    <property type="match status" value="1"/>
</dbReference>
<evidence type="ECO:0000256" key="9">
    <source>
        <dbReference type="ARBA" id="ARBA00022801"/>
    </source>
</evidence>
<dbReference type="RefSeq" id="WP_164454875.1">
    <property type="nucleotide sequence ID" value="NZ_JAAIJQ010000082.1"/>
</dbReference>
<organism evidence="15 16">
    <name type="scientific">Thiorhodococcus minor</name>
    <dbReference type="NCBI Taxonomy" id="57489"/>
    <lineage>
        <taxon>Bacteria</taxon>
        <taxon>Pseudomonadati</taxon>
        <taxon>Pseudomonadota</taxon>
        <taxon>Gammaproteobacteria</taxon>
        <taxon>Chromatiales</taxon>
        <taxon>Chromatiaceae</taxon>
        <taxon>Thiorhodococcus</taxon>
    </lineage>
</organism>
<dbReference type="EMBL" id="JAAIJQ010000082">
    <property type="protein sequence ID" value="NEV64285.1"/>
    <property type="molecule type" value="Genomic_DNA"/>
</dbReference>
<evidence type="ECO:0000313" key="15">
    <source>
        <dbReference type="EMBL" id="NEV64285.1"/>
    </source>
</evidence>
<dbReference type="InterPro" id="IPR005944">
    <property type="entry name" value="Pro_iminopeptidase"/>
</dbReference>
<evidence type="ECO:0000256" key="4">
    <source>
        <dbReference type="ARBA" id="ARBA00012568"/>
    </source>
</evidence>
<protein>
    <recommendedName>
        <fullName evidence="5 11">Proline iminopeptidase</fullName>
        <shortName evidence="11">PIP</shortName>
        <ecNumber evidence="4 11">3.4.11.5</ecNumber>
    </recommendedName>
    <alternativeName>
        <fullName evidence="10 11">Prolyl aminopeptidase</fullName>
    </alternativeName>
</protein>
<dbReference type="GO" id="GO:0005737">
    <property type="term" value="C:cytoplasm"/>
    <property type="evidence" value="ECO:0007669"/>
    <property type="project" value="UniProtKB-SubCell"/>
</dbReference>
<evidence type="ECO:0000256" key="13">
    <source>
        <dbReference type="RuleBase" id="RU003421"/>
    </source>
</evidence>
<evidence type="ECO:0000256" key="7">
    <source>
        <dbReference type="ARBA" id="ARBA00022490"/>
    </source>
</evidence>
<dbReference type="InterPro" id="IPR000073">
    <property type="entry name" value="AB_hydrolase_1"/>
</dbReference>
<dbReference type="InterPro" id="IPR029058">
    <property type="entry name" value="AB_hydrolase_fold"/>
</dbReference>
<dbReference type="EC" id="3.4.11.5" evidence="4 11"/>
<evidence type="ECO:0000256" key="8">
    <source>
        <dbReference type="ARBA" id="ARBA00022670"/>
    </source>
</evidence>
<keyword evidence="7 11" id="KW-0963">Cytoplasm</keyword>
<evidence type="ECO:0000259" key="14">
    <source>
        <dbReference type="Pfam" id="PF00561"/>
    </source>
</evidence>
<evidence type="ECO:0000313" key="16">
    <source>
        <dbReference type="Proteomes" id="UP000483379"/>
    </source>
</evidence>
<proteinExistence type="inferred from homology"/>
<comment type="caution">
    <text evidence="15">The sequence shown here is derived from an EMBL/GenBank/DDBJ whole genome shotgun (WGS) entry which is preliminary data.</text>
</comment>
<evidence type="ECO:0000256" key="3">
    <source>
        <dbReference type="ARBA" id="ARBA00010088"/>
    </source>
</evidence>
<name>A0A6M0K7D7_9GAMM</name>
<keyword evidence="8 11" id="KW-0645">Protease</keyword>
<dbReference type="PRINTS" id="PR00793">
    <property type="entry name" value="PROAMNOPTASE"/>
</dbReference>
<evidence type="ECO:0000256" key="10">
    <source>
        <dbReference type="ARBA" id="ARBA00029605"/>
    </source>
</evidence>
<dbReference type="Pfam" id="PF00561">
    <property type="entry name" value="Abhydrolase_1"/>
    <property type="match status" value="1"/>
</dbReference>
<feature type="active site" description="Nucleophile" evidence="12">
    <location>
        <position position="110"/>
    </location>
</feature>
<gene>
    <name evidence="15" type="primary">pip</name>
    <name evidence="15" type="ORF">G3446_20760</name>
</gene>
<evidence type="ECO:0000256" key="2">
    <source>
        <dbReference type="ARBA" id="ARBA00004496"/>
    </source>
</evidence>
<evidence type="ECO:0000256" key="5">
    <source>
        <dbReference type="ARBA" id="ARBA00021843"/>
    </source>
</evidence>
<dbReference type="PANTHER" id="PTHR43722">
    <property type="entry name" value="PROLINE IMINOPEPTIDASE"/>
    <property type="match status" value="1"/>
</dbReference>